<name>A0AAW3JWD6_9FIRM</name>
<dbReference type="Proteomes" id="UP000050833">
    <property type="component" value="Unassembled WGS sequence"/>
</dbReference>
<dbReference type="InterPro" id="IPR051920">
    <property type="entry name" value="MPT_Adenylyltrnsfr/MoaC-Rel"/>
</dbReference>
<dbReference type="GO" id="GO:0006777">
    <property type="term" value="P:Mo-molybdopterin cofactor biosynthetic process"/>
    <property type="evidence" value="ECO:0007669"/>
    <property type="project" value="UniProtKB-KW"/>
</dbReference>
<dbReference type="Pfam" id="PF00994">
    <property type="entry name" value="MoCF_biosynth"/>
    <property type="match status" value="1"/>
</dbReference>
<dbReference type="RefSeq" id="WP_055943037.1">
    <property type="nucleotide sequence ID" value="NZ_LLKB01000001.1"/>
</dbReference>
<comment type="caution">
    <text evidence="5">The sequence shown here is derived from an EMBL/GenBank/DDBJ whole genome shotgun (WGS) entry which is preliminary data.</text>
</comment>
<dbReference type="Gene3D" id="3.40.980.10">
    <property type="entry name" value="MoaB/Mog-like domain"/>
    <property type="match status" value="1"/>
</dbReference>
<organism evidence="5 6">
    <name type="scientific">Butyribacter intestini</name>
    <dbReference type="NCBI Taxonomy" id="1703332"/>
    <lineage>
        <taxon>Bacteria</taxon>
        <taxon>Bacillati</taxon>
        <taxon>Bacillota</taxon>
        <taxon>Clostridia</taxon>
        <taxon>Lachnospirales</taxon>
        <taxon>Lachnospiraceae</taxon>
        <taxon>Butyribacter</taxon>
    </lineage>
</organism>
<dbReference type="CDD" id="cd00886">
    <property type="entry name" value="MogA_MoaB"/>
    <property type="match status" value="1"/>
</dbReference>
<evidence type="ECO:0000256" key="2">
    <source>
        <dbReference type="ARBA" id="ARBA00005046"/>
    </source>
</evidence>
<dbReference type="PROSITE" id="PS01078">
    <property type="entry name" value="MOCF_BIOSYNTHESIS_1"/>
    <property type="match status" value="1"/>
</dbReference>
<accession>A0AAW3JWD6</accession>
<dbReference type="InterPro" id="IPR036425">
    <property type="entry name" value="MoaB/Mog-like_dom_sf"/>
</dbReference>
<dbReference type="EMBL" id="LLKB01000001">
    <property type="protein sequence ID" value="KQC86908.1"/>
    <property type="molecule type" value="Genomic_DNA"/>
</dbReference>
<dbReference type="PANTHER" id="PTHR43764">
    <property type="entry name" value="MOLYBDENUM COFACTOR BIOSYNTHESIS"/>
    <property type="match status" value="1"/>
</dbReference>
<evidence type="ECO:0000313" key="5">
    <source>
        <dbReference type="EMBL" id="KQC86908.1"/>
    </source>
</evidence>
<keyword evidence="3" id="KW-0501">Molybdenum cofactor biosynthesis</keyword>
<dbReference type="SUPFAM" id="SSF53218">
    <property type="entry name" value="Molybdenum cofactor biosynthesis proteins"/>
    <property type="match status" value="1"/>
</dbReference>
<evidence type="ECO:0000313" key="6">
    <source>
        <dbReference type="Proteomes" id="UP000050833"/>
    </source>
</evidence>
<protein>
    <submittedName>
        <fullName evidence="5">Molybdenum cofactor biosynthesis protein B</fullName>
    </submittedName>
</protein>
<dbReference type="InterPro" id="IPR001453">
    <property type="entry name" value="MoaB/Mog_dom"/>
</dbReference>
<dbReference type="SMART" id="SM00852">
    <property type="entry name" value="MoCF_biosynth"/>
    <property type="match status" value="1"/>
</dbReference>
<evidence type="ECO:0000256" key="1">
    <source>
        <dbReference type="ARBA" id="ARBA00003487"/>
    </source>
</evidence>
<sequence>MYSVGIITLSDKGSEGIRKDMSGPKIKELLPKDKYEVVSYKLLPDDEQMLKSELTRLCDEVKCNLVLTTGGTGFSKRDITPEVTLSVAEKNAPGIAEGLRAYSMQFTKRAILSRGASVIRNRTLIINLPGSVKAVSESMEFLIGNIEHGLDILLGYDSECGGKLK</sequence>
<proteinExistence type="predicted"/>
<dbReference type="InterPro" id="IPR008284">
    <property type="entry name" value="MoCF_biosynth_CS"/>
</dbReference>
<dbReference type="AlphaFoldDB" id="A0AAW3JWD6"/>
<keyword evidence="6" id="KW-1185">Reference proteome</keyword>
<dbReference type="PANTHER" id="PTHR43764:SF1">
    <property type="entry name" value="MOLYBDOPTERIN MOLYBDOTRANSFERASE"/>
    <property type="match status" value="1"/>
</dbReference>
<gene>
    <name evidence="5" type="ORF">APZ18_04720</name>
</gene>
<evidence type="ECO:0000259" key="4">
    <source>
        <dbReference type="SMART" id="SM00852"/>
    </source>
</evidence>
<evidence type="ECO:0000256" key="3">
    <source>
        <dbReference type="ARBA" id="ARBA00023150"/>
    </source>
</evidence>
<feature type="domain" description="MoaB/Mog" evidence="4">
    <location>
        <begin position="5"/>
        <end position="149"/>
    </location>
</feature>
<comment type="pathway">
    <text evidence="2">Cofactor biosynthesis; molybdopterin biosynthesis.</text>
</comment>
<reference evidence="5 6" key="1">
    <citation type="submission" date="2015-10" db="EMBL/GenBank/DDBJ databases">
        <title>Butyribacter intestini gen. nov., sp. nov., a butyric acid-producing bacterium of the family Lachnospiraceae isolated from the human faeces.</title>
        <authorList>
            <person name="Zou Y."/>
            <person name="Xue W."/>
            <person name="Luo G."/>
            <person name="Lv M."/>
        </authorList>
    </citation>
    <scope>NUCLEOTIDE SEQUENCE [LARGE SCALE GENOMIC DNA]</scope>
    <source>
        <strain evidence="5 6">TF01-11</strain>
    </source>
</reference>
<dbReference type="NCBIfam" id="TIGR00177">
    <property type="entry name" value="molyb_syn"/>
    <property type="match status" value="1"/>
</dbReference>
<comment type="function">
    <text evidence="1">May be involved in the biosynthesis of molybdopterin.</text>
</comment>